<name>A0ABW0FQX5_9CAUL</name>
<dbReference type="PROSITE" id="PS51790">
    <property type="entry name" value="MSRB"/>
    <property type="match status" value="1"/>
</dbReference>
<organism evidence="6 7">
    <name type="scientific">Brevundimonas staleyi</name>
    <dbReference type="NCBI Taxonomy" id="74326"/>
    <lineage>
        <taxon>Bacteria</taxon>
        <taxon>Pseudomonadati</taxon>
        <taxon>Pseudomonadota</taxon>
        <taxon>Alphaproteobacteria</taxon>
        <taxon>Caulobacterales</taxon>
        <taxon>Caulobacteraceae</taxon>
        <taxon>Brevundimonas</taxon>
    </lineage>
</organism>
<dbReference type="RefSeq" id="WP_374035994.1">
    <property type="nucleotide sequence ID" value="NZ_CP169082.1"/>
</dbReference>
<comment type="catalytic activity">
    <reaction evidence="3">
        <text>L-methionyl-[protein] + [thioredoxin]-disulfide + H2O = L-methionyl-(R)-S-oxide-[protein] + [thioredoxin]-dithiol</text>
        <dbReference type="Rhea" id="RHEA:24164"/>
        <dbReference type="Rhea" id="RHEA-COMP:10698"/>
        <dbReference type="Rhea" id="RHEA-COMP:10700"/>
        <dbReference type="Rhea" id="RHEA-COMP:12313"/>
        <dbReference type="Rhea" id="RHEA-COMP:12314"/>
        <dbReference type="ChEBI" id="CHEBI:15377"/>
        <dbReference type="ChEBI" id="CHEBI:16044"/>
        <dbReference type="ChEBI" id="CHEBI:29950"/>
        <dbReference type="ChEBI" id="CHEBI:45764"/>
        <dbReference type="ChEBI" id="CHEBI:50058"/>
        <dbReference type="EC" id="1.8.4.12"/>
    </reaction>
</comment>
<dbReference type="Gene3D" id="2.170.150.20">
    <property type="entry name" value="Peptide methionine sulfoxide reductase"/>
    <property type="match status" value="1"/>
</dbReference>
<comment type="caution">
    <text evidence="6">The sequence shown here is derived from an EMBL/GenBank/DDBJ whole genome shotgun (WGS) entry which is preliminary data.</text>
</comment>
<keyword evidence="2 6" id="KW-0560">Oxidoreductase</keyword>
<dbReference type="EC" id="1.8.4.12" evidence="1"/>
<dbReference type="NCBIfam" id="TIGR00357">
    <property type="entry name" value="peptide-methionine (R)-S-oxide reductase MsrB"/>
    <property type="match status" value="1"/>
</dbReference>
<dbReference type="PROSITE" id="PS51318">
    <property type="entry name" value="TAT"/>
    <property type="match status" value="1"/>
</dbReference>
<evidence type="ECO:0000313" key="6">
    <source>
        <dbReference type="EMBL" id="MFC5343776.1"/>
    </source>
</evidence>
<reference evidence="7" key="1">
    <citation type="journal article" date="2019" name="Int. J. Syst. Evol. Microbiol.">
        <title>The Global Catalogue of Microorganisms (GCM) 10K type strain sequencing project: providing services to taxonomists for standard genome sequencing and annotation.</title>
        <authorList>
            <consortium name="The Broad Institute Genomics Platform"/>
            <consortium name="The Broad Institute Genome Sequencing Center for Infectious Disease"/>
            <person name="Wu L."/>
            <person name="Ma J."/>
        </authorList>
    </citation>
    <scope>NUCLEOTIDE SEQUENCE [LARGE SCALE GENOMIC DNA]</scope>
    <source>
        <strain evidence="7">JCM 12125</strain>
    </source>
</reference>
<dbReference type="InterPro" id="IPR006311">
    <property type="entry name" value="TAT_signal"/>
</dbReference>
<keyword evidence="4" id="KW-0732">Signal</keyword>
<feature type="signal peptide" evidence="4">
    <location>
        <begin position="1"/>
        <end position="22"/>
    </location>
</feature>
<dbReference type="SUPFAM" id="SSF51316">
    <property type="entry name" value="Mss4-like"/>
    <property type="match status" value="1"/>
</dbReference>
<feature type="domain" description="MsrB" evidence="5">
    <location>
        <begin position="46"/>
        <end position="167"/>
    </location>
</feature>
<dbReference type="InterPro" id="IPR028427">
    <property type="entry name" value="Met_Sox_Rdtase_MsrB"/>
</dbReference>
<dbReference type="PANTHER" id="PTHR10173:SF57">
    <property type="entry name" value="PEPTIDE-METHIONINE (R)-S-OXIDE REDUCTASE"/>
    <property type="match status" value="1"/>
</dbReference>
<dbReference type="PANTHER" id="PTHR10173">
    <property type="entry name" value="METHIONINE SULFOXIDE REDUCTASE"/>
    <property type="match status" value="1"/>
</dbReference>
<dbReference type="InterPro" id="IPR002579">
    <property type="entry name" value="Met_Sox_Rdtase_MsrB_dom"/>
</dbReference>
<evidence type="ECO:0000259" key="5">
    <source>
        <dbReference type="PROSITE" id="PS51790"/>
    </source>
</evidence>
<evidence type="ECO:0000256" key="4">
    <source>
        <dbReference type="SAM" id="SignalP"/>
    </source>
</evidence>
<keyword evidence="7" id="KW-1185">Reference proteome</keyword>
<dbReference type="GO" id="GO:0033743">
    <property type="term" value="F:peptide-methionine (R)-S-oxide reductase activity"/>
    <property type="evidence" value="ECO:0007669"/>
    <property type="project" value="UniProtKB-EC"/>
</dbReference>
<proteinExistence type="predicted"/>
<evidence type="ECO:0000256" key="3">
    <source>
        <dbReference type="ARBA" id="ARBA00048488"/>
    </source>
</evidence>
<evidence type="ECO:0000313" key="7">
    <source>
        <dbReference type="Proteomes" id="UP001596152"/>
    </source>
</evidence>
<dbReference type="InterPro" id="IPR011057">
    <property type="entry name" value="Mss4-like_sf"/>
</dbReference>
<protein>
    <recommendedName>
        <fullName evidence="1">peptide-methionine (R)-S-oxide reductase</fullName>
        <ecNumber evidence="1">1.8.4.12</ecNumber>
    </recommendedName>
</protein>
<feature type="chain" id="PRO_5046045991" description="peptide-methionine (R)-S-oxide reductase" evidence="4">
    <location>
        <begin position="23"/>
        <end position="167"/>
    </location>
</feature>
<accession>A0ABW0FQX5</accession>
<dbReference type="EMBL" id="JBHSLF010000014">
    <property type="protein sequence ID" value="MFC5343776.1"/>
    <property type="molecule type" value="Genomic_DNA"/>
</dbReference>
<dbReference type="Proteomes" id="UP001596152">
    <property type="component" value="Unassembled WGS sequence"/>
</dbReference>
<dbReference type="Pfam" id="PF01641">
    <property type="entry name" value="SelR"/>
    <property type="match status" value="1"/>
</dbReference>
<evidence type="ECO:0000256" key="2">
    <source>
        <dbReference type="ARBA" id="ARBA00023002"/>
    </source>
</evidence>
<sequence length="167" mass="18283">MTQSMTTSRRALLLGGVATALAACTSGEADASEAQYANSPFRRVTDAQWRQRLPGISYQVMRQEGTERPFTSPLNDEHRAGTFVCRGCALPLFRSRTKFDSGTGWPSFYAPIDGSLGTKTDYAIGIPRTEYHCARCLGHQGHVFDDGPRPTGKRYCNNGVALTFQPA</sequence>
<evidence type="ECO:0000256" key="1">
    <source>
        <dbReference type="ARBA" id="ARBA00012499"/>
    </source>
</evidence>
<gene>
    <name evidence="6" type="primary">msrB</name>
    <name evidence="6" type="ORF">ACFPIE_07615</name>
</gene>